<keyword evidence="2" id="KW-1185">Reference proteome</keyword>
<evidence type="ECO:0000313" key="1">
    <source>
        <dbReference type="EMBL" id="QTD51901.1"/>
    </source>
</evidence>
<dbReference type="KEGG" id="scor:J3U87_05465"/>
<dbReference type="EMBL" id="CP071793">
    <property type="protein sequence ID" value="QTD51901.1"/>
    <property type="molecule type" value="Genomic_DNA"/>
</dbReference>
<proteinExistence type="predicted"/>
<protein>
    <submittedName>
        <fullName evidence="1">Uncharacterized protein</fullName>
    </submittedName>
</protein>
<sequence>MDRYIDKLVQQSIVVPKAHFGMNQFIDGLLKTRATHTRARIQTTDPKLLDTCAEWIRQASFGNPRAAIRLVNSAIHTCNALPLSEENQKCFFHFLLREGLLRLAPDFLAELTHHRPSRDFVTEHIDNDVLLNRFIGHFTRGERLSNIVAYTRFLLKKLNEESEVETRTTVDGHETPQRYLDDFFEGKTLERSGLQQPLKYRPSCHLFSPDLLNSHEGKLVFKKSIDPYFNHLRRLLTQPTSERRQRDIQYWIDRLRTFSDYLRNTPSLASLCDEVYSFCRKLHLLATAPHLEAFVRIPREPKEATKQMLSLARDTSEVMTGLFLEDPHLLRFLTLKFSLDVLCREPSTEAFLEVYLEHIRDWMPGFLETQSFDSVELYAYLRAIHLAYQARTPETSSSEVLTYKRELDRHVTRLGHAFPNLWPTEFDTEVTETLALEIPERSRP</sequence>
<organism evidence="1 2">
    <name type="scientific">Sulfidibacter corallicola</name>
    <dbReference type="NCBI Taxonomy" id="2818388"/>
    <lineage>
        <taxon>Bacteria</taxon>
        <taxon>Pseudomonadati</taxon>
        <taxon>Acidobacteriota</taxon>
        <taxon>Holophagae</taxon>
        <taxon>Acanthopleuribacterales</taxon>
        <taxon>Acanthopleuribacteraceae</taxon>
        <taxon>Sulfidibacter</taxon>
    </lineage>
</organism>
<dbReference type="RefSeq" id="WP_237382018.1">
    <property type="nucleotide sequence ID" value="NZ_CP071793.1"/>
</dbReference>
<gene>
    <name evidence="1" type="ORF">J3U87_05465</name>
</gene>
<accession>A0A8A4TS97</accession>
<dbReference type="Proteomes" id="UP000663929">
    <property type="component" value="Chromosome"/>
</dbReference>
<evidence type="ECO:0000313" key="2">
    <source>
        <dbReference type="Proteomes" id="UP000663929"/>
    </source>
</evidence>
<name>A0A8A4TS97_SULCO</name>
<reference evidence="1" key="1">
    <citation type="submission" date="2021-03" db="EMBL/GenBank/DDBJ databases">
        <title>Acanthopleuribacteraceae sp. M133.</title>
        <authorList>
            <person name="Wang G."/>
        </authorList>
    </citation>
    <scope>NUCLEOTIDE SEQUENCE</scope>
    <source>
        <strain evidence="1">M133</strain>
    </source>
</reference>
<dbReference type="AlphaFoldDB" id="A0A8A4TS97"/>